<evidence type="ECO:0000313" key="2">
    <source>
        <dbReference type="Proteomes" id="UP000052230"/>
    </source>
</evidence>
<dbReference type="Proteomes" id="UP000052230">
    <property type="component" value="Unassembled WGS sequence"/>
</dbReference>
<sequence>MASGFCGAVDMRRAGCRREAWHGSGNMTGGHACIGNDVKGASRSGQHTLAQAAVASQLESPNERHIPRLPHPPIHRLALAGAA</sequence>
<reference evidence="1 2" key="1">
    <citation type="submission" date="2014-09" db="EMBL/GenBank/DDBJ databases">
        <authorList>
            <person name="Regsiter A."/>
        </authorList>
    </citation>
    <scope>NUCLEOTIDE SEQUENCE [LARGE SCALE GENOMIC DNA]</scope>
</reference>
<keyword evidence="2" id="KW-1185">Reference proteome</keyword>
<comment type="caution">
    <text evidence="1">The sequence shown here is derived from an EMBL/GenBank/DDBJ whole genome shotgun (WGS) entry which is preliminary data.</text>
</comment>
<dbReference type="AlphaFoldDB" id="A0A0U5BX20"/>
<protein>
    <submittedName>
        <fullName evidence="1">Uncharacterized protein</fullName>
    </submittedName>
</protein>
<dbReference type="EMBL" id="CCXZ01000173">
    <property type="protein sequence ID" value="CEG18211.1"/>
    <property type="molecule type" value="Genomic_DNA"/>
</dbReference>
<proteinExistence type="predicted"/>
<accession>A0A0U5BX20</accession>
<name>A0A0U5BX20_XANCI</name>
<evidence type="ECO:0000313" key="1">
    <source>
        <dbReference type="EMBL" id="CEG18211.1"/>
    </source>
</evidence>
<gene>
    <name evidence="1" type="ORF">XAC3562_760191</name>
</gene>
<organism evidence="1 2">
    <name type="scientific">Xanthomonas citri pv. citri</name>
    <dbReference type="NCBI Taxonomy" id="611301"/>
    <lineage>
        <taxon>Bacteria</taxon>
        <taxon>Pseudomonadati</taxon>
        <taxon>Pseudomonadota</taxon>
        <taxon>Gammaproteobacteria</taxon>
        <taxon>Lysobacterales</taxon>
        <taxon>Lysobacteraceae</taxon>
        <taxon>Xanthomonas</taxon>
    </lineage>
</organism>